<evidence type="ECO:0000313" key="3">
    <source>
        <dbReference type="Proteomes" id="UP000298138"/>
    </source>
</evidence>
<dbReference type="InterPro" id="IPR029903">
    <property type="entry name" value="RmlD-like-bd"/>
</dbReference>
<feature type="domain" description="RmlD-like substrate binding" evidence="1">
    <location>
        <begin position="5"/>
        <end position="296"/>
    </location>
</feature>
<dbReference type="GO" id="GO:0048270">
    <property type="term" value="F:methionine adenosyltransferase regulator activity"/>
    <property type="evidence" value="ECO:0007669"/>
    <property type="project" value="TreeGrafter"/>
</dbReference>
<accession>A0A4S2N7W3</accession>
<dbReference type="Gene3D" id="3.40.50.720">
    <property type="entry name" value="NAD(P)-binding Rossmann-like Domain"/>
    <property type="match status" value="1"/>
</dbReference>
<organism evidence="2 3">
    <name type="scientific">Ascodesmis nigricans</name>
    <dbReference type="NCBI Taxonomy" id="341454"/>
    <lineage>
        <taxon>Eukaryota</taxon>
        <taxon>Fungi</taxon>
        <taxon>Dikarya</taxon>
        <taxon>Ascomycota</taxon>
        <taxon>Pezizomycotina</taxon>
        <taxon>Pezizomycetes</taxon>
        <taxon>Pezizales</taxon>
        <taxon>Ascodesmidaceae</taxon>
        <taxon>Ascodesmis</taxon>
    </lineage>
</organism>
<dbReference type="GO" id="GO:0006556">
    <property type="term" value="P:S-adenosylmethionine biosynthetic process"/>
    <property type="evidence" value="ECO:0007669"/>
    <property type="project" value="UniProtKB-UniPathway"/>
</dbReference>
<dbReference type="Pfam" id="PF04321">
    <property type="entry name" value="RmlD_sub_bind"/>
    <property type="match status" value="1"/>
</dbReference>
<proteinExistence type="predicted"/>
<dbReference type="GO" id="GO:0048269">
    <property type="term" value="C:methionine adenosyltransferase complex"/>
    <property type="evidence" value="ECO:0007669"/>
    <property type="project" value="TreeGrafter"/>
</dbReference>
<dbReference type="OrthoDB" id="6235964at2759"/>
<protein>
    <submittedName>
        <fullName evidence="2">NAD(P)-binding protein</fullName>
    </submittedName>
</protein>
<dbReference type="CDD" id="cd05254">
    <property type="entry name" value="dTDP_HR_like_SDR_e"/>
    <property type="match status" value="1"/>
</dbReference>
<evidence type="ECO:0000259" key="1">
    <source>
        <dbReference type="Pfam" id="PF04321"/>
    </source>
</evidence>
<dbReference type="InterPro" id="IPR036291">
    <property type="entry name" value="NAD(P)-bd_dom_sf"/>
</dbReference>
<dbReference type="SUPFAM" id="SSF51735">
    <property type="entry name" value="NAD(P)-binding Rossmann-fold domains"/>
    <property type="match status" value="1"/>
</dbReference>
<gene>
    <name evidence="2" type="ORF">EX30DRAFT_24540</name>
</gene>
<evidence type="ECO:0000313" key="2">
    <source>
        <dbReference type="EMBL" id="TGZ85462.1"/>
    </source>
</evidence>
<dbReference type="FunFam" id="3.40.50.720:FF:000357">
    <property type="entry name" value="Methionine adenosyltransferase 2 subunit beta"/>
    <property type="match status" value="1"/>
</dbReference>
<dbReference type="EMBL" id="ML220112">
    <property type="protein sequence ID" value="TGZ85462.1"/>
    <property type="molecule type" value="Genomic_DNA"/>
</dbReference>
<dbReference type="UniPathway" id="UPA00315">
    <property type="reaction ID" value="UER00080"/>
</dbReference>
<name>A0A4S2N7W3_9PEZI</name>
<sequence length="316" mass="35128">MTDKTVLVTGATGLLGRQTLAAFSSENWNPIGTGFSRANPEKKIHKLDLSDHDAVTALLDEVKPKALIHCAAERRPDVSASNPAATQALNIAATSHLAAVCNARKIFLLYISTDYVFSGVEGEAPYEVDSQTAPPNFYGETKLKGEEAVREEIERGLRGVVLRVPVLYGETESGNKESAVNVLLDLVWNKEGKEKVEMDHWSIRYPTNTEDVARVIKDVTTLYTNTPESEFSKLPTTLQFSAEERMTKYEICQTLGEIAGLPTDHIIPNDQDDPNAAVKRPKDCHLSTKALKEIGISVQTVPFKIWWQRYMRAFKH</sequence>
<keyword evidence="3" id="KW-1185">Reference proteome</keyword>
<dbReference type="Proteomes" id="UP000298138">
    <property type="component" value="Unassembled WGS sequence"/>
</dbReference>
<reference evidence="2 3" key="1">
    <citation type="submission" date="2019-04" db="EMBL/GenBank/DDBJ databases">
        <title>Comparative genomics and transcriptomics to analyze fruiting body development in filamentous ascomycetes.</title>
        <authorList>
            <consortium name="DOE Joint Genome Institute"/>
            <person name="Lutkenhaus R."/>
            <person name="Traeger S."/>
            <person name="Breuer J."/>
            <person name="Kuo A."/>
            <person name="Lipzen A."/>
            <person name="Pangilinan J."/>
            <person name="Dilworth D."/>
            <person name="Sandor L."/>
            <person name="Poggeler S."/>
            <person name="Barry K."/>
            <person name="Grigoriev I.V."/>
            <person name="Nowrousian M."/>
        </authorList>
    </citation>
    <scope>NUCLEOTIDE SEQUENCE [LARGE SCALE GENOMIC DNA]</scope>
    <source>
        <strain evidence="2 3">CBS 389.68</strain>
    </source>
</reference>
<dbReference type="PANTHER" id="PTHR10491:SF4">
    <property type="entry name" value="METHIONINE ADENOSYLTRANSFERASE 2 SUBUNIT BETA"/>
    <property type="match status" value="1"/>
</dbReference>
<dbReference type="InterPro" id="IPR005913">
    <property type="entry name" value="dTDP_dehydrorham_reduct"/>
</dbReference>
<dbReference type="AlphaFoldDB" id="A0A4S2N7W3"/>
<dbReference type="PANTHER" id="PTHR10491">
    <property type="entry name" value="DTDP-4-DEHYDRORHAMNOSE REDUCTASE"/>
    <property type="match status" value="1"/>
</dbReference>
<dbReference type="STRING" id="341454.A0A4S2N7W3"/>
<dbReference type="InParanoid" id="A0A4S2N7W3"/>